<comment type="caution">
    <text evidence="3">The sequence shown here is derived from an EMBL/GenBank/DDBJ whole genome shotgun (WGS) entry which is preliminary data.</text>
</comment>
<dbReference type="SFLD" id="SFLDS00003">
    <property type="entry name" value="Haloacid_Dehalogenase"/>
    <property type="match status" value="1"/>
</dbReference>
<dbReference type="InterPro" id="IPR006379">
    <property type="entry name" value="HAD-SF_hydro_IIB"/>
</dbReference>
<protein>
    <recommendedName>
        <fullName evidence="2">Sucrose phosphatase-like domain-containing protein</fullName>
    </recommendedName>
</protein>
<dbReference type="OMA" id="SWWEDAG"/>
<keyword evidence="4" id="KW-1185">Reference proteome</keyword>
<dbReference type="PANTHER" id="PTHR46521">
    <property type="entry name" value="SUCROSE-PHOSPHATASE 2-RELATED"/>
    <property type="match status" value="1"/>
</dbReference>
<reference evidence="3" key="1">
    <citation type="submission" date="2021-02" db="EMBL/GenBank/DDBJ databases">
        <authorList>
            <person name="Dougan E. K."/>
            <person name="Rhodes N."/>
            <person name="Thang M."/>
            <person name="Chan C."/>
        </authorList>
    </citation>
    <scope>NUCLEOTIDE SEQUENCE</scope>
</reference>
<dbReference type="InterPro" id="IPR006380">
    <property type="entry name" value="SPP-like_dom"/>
</dbReference>
<dbReference type="Pfam" id="PF05116">
    <property type="entry name" value="S6PP"/>
    <property type="match status" value="1"/>
</dbReference>
<dbReference type="GO" id="GO:0016787">
    <property type="term" value="F:hydrolase activity"/>
    <property type="evidence" value="ECO:0007669"/>
    <property type="project" value="UniProtKB-KW"/>
</dbReference>
<dbReference type="InterPro" id="IPR023214">
    <property type="entry name" value="HAD_sf"/>
</dbReference>
<dbReference type="SFLD" id="SFLDG01140">
    <property type="entry name" value="C2.B:_Phosphomannomutase_and_P"/>
    <property type="match status" value="1"/>
</dbReference>
<dbReference type="Gene3D" id="3.90.1070.10">
    <property type="match status" value="1"/>
</dbReference>
<name>A0A813HW66_POLGL</name>
<dbReference type="SUPFAM" id="SSF56784">
    <property type="entry name" value="HAD-like"/>
    <property type="match status" value="1"/>
</dbReference>
<dbReference type="EMBL" id="CAJNNV010032997">
    <property type="protein sequence ID" value="CAE8641772.1"/>
    <property type="molecule type" value="Genomic_DNA"/>
</dbReference>
<dbReference type="OrthoDB" id="668540at2759"/>
<evidence type="ECO:0000256" key="1">
    <source>
        <dbReference type="ARBA" id="ARBA00022801"/>
    </source>
</evidence>
<evidence type="ECO:0000313" key="3">
    <source>
        <dbReference type="EMBL" id="CAE8641772.1"/>
    </source>
</evidence>
<dbReference type="NCBIfam" id="TIGR01484">
    <property type="entry name" value="HAD-SF-IIB"/>
    <property type="match status" value="1"/>
</dbReference>
<keyword evidence="1" id="KW-0378">Hydrolase</keyword>
<dbReference type="Gene3D" id="3.40.50.1000">
    <property type="entry name" value="HAD superfamily/HAD-like"/>
    <property type="match status" value="1"/>
</dbReference>
<dbReference type="InterPro" id="IPR051518">
    <property type="entry name" value="Sucrose_Phosphatase"/>
</dbReference>
<organism evidence="3 4">
    <name type="scientific">Polarella glacialis</name>
    <name type="common">Dinoflagellate</name>
    <dbReference type="NCBI Taxonomy" id="89957"/>
    <lineage>
        <taxon>Eukaryota</taxon>
        <taxon>Sar</taxon>
        <taxon>Alveolata</taxon>
        <taxon>Dinophyceae</taxon>
        <taxon>Suessiales</taxon>
        <taxon>Suessiaceae</taxon>
        <taxon>Polarella</taxon>
    </lineage>
</organism>
<evidence type="ECO:0000313" key="4">
    <source>
        <dbReference type="Proteomes" id="UP000654075"/>
    </source>
</evidence>
<accession>A0A813HW66</accession>
<dbReference type="PANTHER" id="PTHR46521:SF4">
    <property type="entry name" value="SUCROSE-PHOSPHATASE 2-RELATED"/>
    <property type="match status" value="1"/>
</dbReference>
<dbReference type="InterPro" id="IPR013783">
    <property type="entry name" value="Ig-like_fold"/>
</dbReference>
<dbReference type="SFLD" id="SFLDG01141">
    <property type="entry name" value="C2.B.1:_Sucrose_Phosphatase_Li"/>
    <property type="match status" value="1"/>
</dbReference>
<dbReference type="Proteomes" id="UP000654075">
    <property type="component" value="Unassembled WGS sequence"/>
</dbReference>
<sequence>MPITLYYHSGWERCQIHGCPRGDAAWRDILFEETPEHAGWKHLKIEADGVEFVVCDLAKQSWDNPPASYGKPNYLIEESGIYTLRSGCLRRLRKQRVLVVTDLDHTLVGHGLDPEDIHLEEFRSVWLGEFALNGSALAYSTGRNREMALDVAAERGLPRPDLLICGVGTEVYAVPSHLPVMGWWEEARSCLELVPEWKARMLKDFDRVAAEATLREAFPEFEVRGTPEHDPYRIPTAYEVDEAFEGSKERLRAALGPAYQVISSGDGAWKLIDVCPAEAGKLKAMQFAMQTLGFGPSETLACGDSGNDELMYRCSGARAVMVSNALPELVMALSAASKNGTPLQKGVSFETTHGSLVLYSSREVAGGIVEALSHFWPQNGGV</sequence>
<gene>
    <name evidence="3" type="ORF">PGLA1383_LOCUS56365</name>
</gene>
<evidence type="ECO:0000259" key="2">
    <source>
        <dbReference type="Pfam" id="PF05116"/>
    </source>
</evidence>
<feature type="domain" description="Sucrose phosphatase-like" evidence="2">
    <location>
        <begin position="96"/>
        <end position="375"/>
    </location>
</feature>
<dbReference type="AlphaFoldDB" id="A0A813HW66"/>
<dbReference type="InterPro" id="IPR036412">
    <property type="entry name" value="HAD-like_sf"/>
</dbReference>
<proteinExistence type="predicted"/>
<dbReference type="Gene3D" id="2.60.40.10">
    <property type="entry name" value="Immunoglobulins"/>
    <property type="match status" value="1"/>
</dbReference>